<dbReference type="Pfam" id="PF01547">
    <property type="entry name" value="SBP_bac_1"/>
    <property type="match status" value="1"/>
</dbReference>
<dbReference type="PANTHER" id="PTHR30061">
    <property type="entry name" value="MALTOSE-BINDING PERIPLASMIC PROTEIN"/>
    <property type="match status" value="1"/>
</dbReference>
<sequence>MSLIPRALLAAGAATALLLTGCSNPLSADQAAEENLDGRGPISFAMGRNDAAVMMQVIDRWNEDNPDEQVEFIELPGEADEQRNALVQSLQAQDGQYDVMALDVVWTAEFAAQGWLQPLEDELAIETSGLLPATVESATYRDTLYAAPQNTNGALLFYRTDLVETPPETWDELIESCPAAFDEGIDCYIGQFRNYEGLTVNVSEAVNAFGGAIVGDDGQTPEVDTPEVREALQLLVDAFADGVIPRSATGFSEEETHLTFTGGDAMYARNWPYMYAIGEGDESEIAGDFAVAPLPGKDGVGASTLGGYNNGISVFSENKATARDFIEFVQSEENQRSFMEAAFPPVLESVYDDEELLEEYPYLQALKESLQNAEPRPVTPFYEAISTAIRDNAYAAIRGDKSVDEAIADMQSAIDAAGR</sequence>
<dbReference type="EMBL" id="JACHWS010000002">
    <property type="protein sequence ID" value="MBB3038123.1"/>
    <property type="molecule type" value="Genomic_DNA"/>
</dbReference>
<keyword evidence="5" id="KW-0762">Sugar transport</keyword>
<gene>
    <name evidence="5" type="ORF">FHU29_002572</name>
</gene>
<evidence type="ECO:0000313" key="6">
    <source>
        <dbReference type="Proteomes" id="UP000567922"/>
    </source>
</evidence>
<dbReference type="GO" id="GO:0042956">
    <property type="term" value="P:maltodextrin transmembrane transport"/>
    <property type="evidence" value="ECO:0007669"/>
    <property type="project" value="TreeGrafter"/>
</dbReference>
<feature type="signal peptide" evidence="4">
    <location>
        <begin position="1"/>
        <end position="28"/>
    </location>
</feature>
<dbReference type="GO" id="GO:0015768">
    <property type="term" value="P:maltose transport"/>
    <property type="evidence" value="ECO:0007669"/>
    <property type="project" value="TreeGrafter"/>
</dbReference>
<evidence type="ECO:0000256" key="3">
    <source>
        <dbReference type="ARBA" id="ARBA00022729"/>
    </source>
</evidence>
<dbReference type="Proteomes" id="UP000567922">
    <property type="component" value="Unassembled WGS sequence"/>
</dbReference>
<keyword evidence="3 4" id="KW-0732">Signal</keyword>
<dbReference type="InterPro" id="IPR006059">
    <property type="entry name" value="SBP"/>
</dbReference>
<organism evidence="5 6">
    <name type="scientific">Hoyosella altamirensis</name>
    <dbReference type="NCBI Taxonomy" id="616997"/>
    <lineage>
        <taxon>Bacteria</taxon>
        <taxon>Bacillati</taxon>
        <taxon>Actinomycetota</taxon>
        <taxon>Actinomycetes</taxon>
        <taxon>Mycobacteriales</taxon>
        <taxon>Hoyosellaceae</taxon>
        <taxon>Hoyosella</taxon>
    </lineage>
</organism>
<dbReference type="Gene3D" id="3.40.190.10">
    <property type="entry name" value="Periplasmic binding protein-like II"/>
    <property type="match status" value="2"/>
</dbReference>
<protein>
    <submittedName>
        <fullName evidence="5">Multiple sugar transport system substrate-binding protein</fullName>
    </submittedName>
</protein>
<comment type="similarity">
    <text evidence="1">Belongs to the bacterial solute-binding protein 1 family.</text>
</comment>
<dbReference type="PANTHER" id="PTHR30061:SF50">
    <property type="entry name" value="MALTOSE_MALTODEXTRIN-BINDING PERIPLASMIC PROTEIN"/>
    <property type="match status" value="1"/>
</dbReference>
<evidence type="ECO:0000256" key="1">
    <source>
        <dbReference type="ARBA" id="ARBA00008520"/>
    </source>
</evidence>
<evidence type="ECO:0000256" key="4">
    <source>
        <dbReference type="SAM" id="SignalP"/>
    </source>
</evidence>
<dbReference type="CDD" id="cd14750">
    <property type="entry name" value="PBP2_TMBP"/>
    <property type="match status" value="1"/>
</dbReference>
<proteinExistence type="inferred from homology"/>
<dbReference type="OrthoDB" id="9770625at2"/>
<dbReference type="SUPFAM" id="SSF53850">
    <property type="entry name" value="Periplasmic binding protein-like II"/>
    <property type="match status" value="1"/>
</dbReference>
<reference evidence="5 6" key="1">
    <citation type="submission" date="2020-08" db="EMBL/GenBank/DDBJ databases">
        <title>Sequencing the genomes of 1000 actinobacteria strains.</title>
        <authorList>
            <person name="Klenk H.-P."/>
        </authorList>
    </citation>
    <scope>NUCLEOTIDE SEQUENCE [LARGE SCALE GENOMIC DNA]</scope>
    <source>
        <strain evidence="5 6">DSM 45258</strain>
    </source>
</reference>
<evidence type="ECO:0000313" key="5">
    <source>
        <dbReference type="EMBL" id="MBB3038123.1"/>
    </source>
</evidence>
<comment type="caution">
    <text evidence="5">The sequence shown here is derived from an EMBL/GenBank/DDBJ whole genome shotgun (WGS) entry which is preliminary data.</text>
</comment>
<accession>A0A839RQ77</accession>
<dbReference type="GO" id="GO:1901982">
    <property type="term" value="F:maltose binding"/>
    <property type="evidence" value="ECO:0007669"/>
    <property type="project" value="TreeGrafter"/>
</dbReference>
<evidence type="ECO:0000256" key="2">
    <source>
        <dbReference type="ARBA" id="ARBA00022448"/>
    </source>
</evidence>
<dbReference type="PROSITE" id="PS51257">
    <property type="entry name" value="PROKAR_LIPOPROTEIN"/>
    <property type="match status" value="1"/>
</dbReference>
<name>A0A839RQ77_9ACTN</name>
<dbReference type="AlphaFoldDB" id="A0A839RQ77"/>
<keyword evidence="2" id="KW-0813">Transport</keyword>
<feature type="chain" id="PRO_5038842614" evidence="4">
    <location>
        <begin position="29"/>
        <end position="419"/>
    </location>
</feature>
<dbReference type="GO" id="GO:0055052">
    <property type="term" value="C:ATP-binding cassette (ABC) transporter complex, substrate-binding subunit-containing"/>
    <property type="evidence" value="ECO:0007669"/>
    <property type="project" value="TreeGrafter"/>
</dbReference>
<dbReference type="RefSeq" id="WP_064439990.1">
    <property type="nucleotide sequence ID" value="NZ_BDDI01000006.1"/>
</dbReference>
<keyword evidence="6" id="KW-1185">Reference proteome</keyword>